<protein>
    <submittedName>
        <fullName evidence="1">Uncharacterized protein</fullName>
    </submittedName>
</protein>
<organism evidence="1 2">
    <name type="scientific">Trifolium medium</name>
    <dbReference type="NCBI Taxonomy" id="97028"/>
    <lineage>
        <taxon>Eukaryota</taxon>
        <taxon>Viridiplantae</taxon>
        <taxon>Streptophyta</taxon>
        <taxon>Embryophyta</taxon>
        <taxon>Tracheophyta</taxon>
        <taxon>Spermatophyta</taxon>
        <taxon>Magnoliopsida</taxon>
        <taxon>eudicotyledons</taxon>
        <taxon>Gunneridae</taxon>
        <taxon>Pentapetalae</taxon>
        <taxon>rosids</taxon>
        <taxon>fabids</taxon>
        <taxon>Fabales</taxon>
        <taxon>Fabaceae</taxon>
        <taxon>Papilionoideae</taxon>
        <taxon>50 kb inversion clade</taxon>
        <taxon>NPAAA clade</taxon>
        <taxon>Hologalegina</taxon>
        <taxon>IRL clade</taxon>
        <taxon>Trifolieae</taxon>
        <taxon>Trifolium</taxon>
    </lineage>
</organism>
<name>A0A392V2F9_9FABA</name>
<accession>A0A392V2F9</accession>
<evidence type="ECO:0000313" key="2">
    <source>
        <dbReference type="Proteomes" id="UP000265520"/>
    </source>
</evidence>
<feature type="non-terminal residue" evidence="1">
    <location>
        <position position="1"/>
    </location>
</feature>
<sequence length="69" mass="7845">NHHPWPVYHTTTVTAIMTPSDVLLRGNSIPSLLRWGTTMNRYRLTTPAIQETAVKPLFLPTKRGRAFKS</sequence>
<dbReference type="EMBL" id="LXQA011043590">
    <property type="protein sequence ID" value="MCI82446.1"/>
    <property type="molecule type" value="Genomic_DNA"/>
</dbReference>
<dbReference type="Proteomes" id="UP000265520">
    <property type="component" value="Unassembled WGS sequence"/>
</dbReference>
<reference evidence="1 2" key="1">
    <citation type="journal article" date="2018" name="Front. Plant Sci.">
        <title>Red Clover (Trifolium pratense) and Zigzag Clover (T. medium) - A Picture of Genomic Similarities and Differences.</title>
        <authorList>
            <person name="Dluhosova J."/>
            <person name="Istvanek J."/>
            <person name="Nedelnik J."/>
            <person name="Repkova J."/>
        </authorList>
    </citation>
    <scope>NUCLEOTIDE SEQUENCE [LARGE SCALE GENOMIC DNA]</scope>
    <source>
        <strain evidence="2">cv. 10/8</strain>
        <tissue evidence="1">Leaf</tissue>
    </source>
</reference>
<keyword evidence="2" id="KW-1185">Reference proteome</keyword>
<dbReference type="AlphaFoldDB" id="A0A392V2F9"/>
<proteinExistence type="predicted"/>
<evidence type="ECO:0000313" key="1">
    <source>
        <dbReference type="EMBL" id="MCI82446.1"/>
    </source>
</evidence>
<comment type="caution">
    <text evidence="1">The sequence shown here is derived from an EMBL/GenBank/DDBJ whole genome shotgun (WGS) entry which is preliminary data.</text>
</comment>